<keyword evidence="6 7" id="KW-0998">Cell outer membrane</keyword>
<evidence type="ECO:0000259" key="9">
    <source>
        <dbReference type="Pfam" id="PF07715"/>
    </source>
</evidence>
<evidence type="ECO:0000256" key="3">
    <source>
        <dbReference type="ARBA" id="ARBA00022452"/>
    </source>
</evidence>
<feature type="chain" id="PRO_5045903195" evidence="8">
    <location>
        <begin position="19"/>
        <end position="1066"/>
    </location>
</feature>
<comment type="caution">
    <text evidence="10">The sequence shown here is derived from an EMBL/GenBank/DDBJ whole genome shotgun (WGS) entry which is preliminary data.</text>
</comment>
<dbReference type="InterPro" id="IPR037066">
    <property type="entry name" value="Plug_dom_sf"/>
</dbReference>
<evidence type="ECO:0000256" key="2">
    <source>
        <dbReference type="ARBA" id="ARBA00022448"/>
    </source>
</evidence>
<evidence type="ECO:0000256" key="4">
    <source>
        <dbReference type="ARBA" id="ARBA00022692"/>
    </source>
</evidence>
<dbReference type="Pfam" id="PF13715">
    <property type="entry name" value="CarbopepD_reg_2"/>
    <property type="match status" value="1"/>
</dbReference>
<dbReference type="SUPFAM" id="SSF56935">
    <property type="entry name" value="Porins"/>
    <property type="match status" value="1"/>
</dbReference>
<keyword evidence="8" id="KW-0732">Signal</keyword>
<dbReference type="Proteomes" id="UP001501725">
    <property type="component" value="Unassembled WGS sequence"/>
</dbReference>
<keyword evidence="5 7" id="KW-0472">Membrane</keyword>
<comment type="subcellular location">
    <subcellularLocation>
        <location evidence="1 7">Cell outer membrane</location>
        <topology evidence="1 7">Multi-pass membrane protein</topology>
    </subcellularLocation>
</comment>
<reference evidence="11" key="1">
    <citation type="journal article" date="2019" name="Int. J. Syst. Evol. Microbiol.">
        <title>The Global Catalogue of Microorganisms (GCM) 10K type strain sequencing project: providing services to taxonomists for standard genome sequencing and annotation.</title>
        <authorList>
            <consortium name="The Broad Institute Genomics Platform"/>
            <consortium name="The Broad Institute Genome Sequencing Center for Infectious Disease"/>
            <person name="Wu L."/>
            <person name="Ma J."/>
        </authorList>
    </citation>
    <scope>NUCLEOTIDE SEQUENCE [LARGE SCALE GENOMIC DNA]</scope>
    <source>
        <strain evidence="11">JCM 17919</strain>
    </source>
</reference>
<feature type="domain" description="TonB-dependent receptor plug" evidence="9">
    <location>
        <begin position="117"/>
        <end position="224"/>
    </location>
</feature>
<dbReference type="SUPFAM" id="SSF49464">
    <property type="entry name" value="Carboxypeptidase regulatory domain-like"/>
    <property type="match status" value="1"/>
</dbReference>
<evidence type="ECO:0000256" key="1">
    <source>
        <dbReference type="ARBA" id="ARBA00004571"/>
    </source>
</evidence>
<name>A0ABP8GC32_9BACT</name>
<sequence>MKQKLCLLFVASFSSALAFGQSRMVTGRVVSDSSRTGLSGVTVTVRGSKVATATDRDGNFSISVPDKGSPVLVFSSVGFTPNEVTVGSRSQVSVTLTSGSSQVLSDVVVIGYQTVRRRDVTGSVSSISGRQIKDVPLANAAEAIQGRLAGVQVISSEGAPGAELLIRVRGGSSITQDNTPLYIVDGVQVANALSVIAPQDIASIDVLKDASTTAIYGAQGANGVVLITTKSGRNGKTQVAYSGAFGFRELAKKQQVLSPYEFVRWQWERSRGNTTDSASFAKNYGTTWDTLQNYKNIEGIDWQDRVFGNDAAFQNHNVSVNGGTENTSVNLSLTGNKEEGVQLQSGFDRKIANLKVDHKLGQRFRLGVNARYLDQTIRGAGTTTSGTRTTNRLRHAINYRPFELPVAGGGVDEFDEDYFLNSGNAINPVLLTEAEYRRQKTTATYLTGNLSVTLPYNLTFRSTVGFDQTNIRQQLFFSRITNTARQYGSLPVASIGDQLNRTIQNSNTLQYTLNNFRQKHDLTVMVGQETVQRDGNTDFVETRFFPADISPEKALSNMGLGSAPSGSAQPLPSSTVFAPYRLFSLFGRINYAFDDKYLLTFNMRMDQSSRFNPDNARAYFPSASIAWRLSQEKFLKDVSWLSDAKIRFGYGSVGNDRIGEFNYLQLYGVTGQYAFNHAIVPGFAPSLLANPELKWETNITRNLGFDLAFLKNRISLSVDLYKNSANDLLLAVAIPPTSGYTAQTRNIGATSNRGIEIQLNATPVQKKNFTWSSNFNISFNRNRIESLGGPSEYTVTSGWQGSDGLDDYLVKVGQPLGLMYGFQTDGYYKVEDFNYNATTGAYTLKPGVPRFETYGAPQPGMLKLKDLNGDSVITADKDRTVIGNANAKFIGGWNNQFSIGNFDASVFVNFVVGNDIYNANKLEWTDGSFANLNMLDAMQNRWTNIDANGAVVTDPTALAKLNENATIWSPVRVQRWWLHSWAVEDGSYLRINNVTVGYTLPKKITQRVKISSLRFYATVNNLATLTNYSGYDPDVSARRFNPLTPGVDFAAYPRSRTWVAGLNLTF</sequence>
<dbReference type="EMBL" id="BAABGY010000002">
    <property type="protein sequence ID" value="GAA4321540.1"/>
    <property type="molecule type" value="Genomic_DNA"/>
</dbReference>
<dbReference type="PROSITE" id="PS52016">
    <property type="entry name" value="TONB_DEPENDENT_REC_3"/>
    <property type="match status" value="1"/>
</dbReference>
<evidence type="ECO:0000256" key="6">
    <source>
        <dbReference type="ARBA" id="ARBA00023237"/>
    </source>
</evidence>
<dbReference type="NCBIfam" id="TIGR04056">
    <property type="entry name" value="OMP_RagA_SusC"/>
    <property type="match status" value="1"/>
</dbReference>
<dbReference type="RefSeq" id="WP_345253491.1">
    <property type="nucleotide sequence ID" value="NZ_BAABGY010000002.1"/>
</dbReference>
<dbReference type="Gene3D" id="2.40.170.20">
    <property type="entry name" value="TonB-dependent receptor, beta-barrel domain"/>
    <property type="match status" value="1"/>
</dbReference>
<protein>
    <submittedName>
        <fullName evidence="10">TonB-dependent receptor</fullName>
    </submittedName>
</protein>
<dbReference type="NCBIfam" id="TIGR04057">
    <property type="entry name" value="SusC_RagA_signa"/>
    <property type="match status" value="1"/>
</dbReference>
<keyword evidence="11" id="KW-1185">Reference proteome</keyword>
<proteinExistence type="inferred from homology"/>
<keyword evidence="3 7" id="KW-1134">Transmembrane beta strand</keyword>
<dbReference type="InterPro" id="IPR036942">
    <property type="entry name" value="Beta-barrel_TonB_sf"/>
</dbReference>
<gene>
    <name evidence="10" type="ORF">GCM10023184_07400</name>
</gene>
<comment type="similarity">
    <text evidence="7">Belongs to the TonB-dependent receptor family.</text>
</comment>
<feature type="signal peptide" evidence="8">
    <location>
        <begin position="1"/>
        <end position="18"/>
    </location>
</feature>
<dbReference type="Gene3D" id="2.170.130.10">
    <property type="entry name" value="TonB-dependent receptor, plug domain"/>
    <property type="match status" value="1"/>
</dbReference>
<keyword evidence="4 7" id="KW-0812">Transmembrane</keyword>
<evidence type="ECO:0000256" key="5">
    <source>
        <dbReference type="ARBA" id="ARBA00023136"/>
    </source>
</evidence>
<accession>A0ABP8GC32</accession>
<dbReference type="Gene3D" id="2.60.40.1120">
    <property type="entry name" value="Carboxypeptidase-like, regulatory domain"/>
    <property type="match status" value="1"/>
</dbReference>
<evidence type="ECO:0000313" key="10">
    <source>
        <dbReference type="EMBL" id="GAA4321540.1"/>
    </source>
</evidence>
<keyword evidence="2 7" id="KW-0813">Transport</keyword>
<evidence type="ECO:0000313" key="11">
    <source>
        <dbReference type="Proteomes" id="UP001501725"/>
    </source>
</evidence>
<dbReference type="InterPro" id="IPR008969">
    <property type="entry name" value="CarboxyPept-like_regulatory"/>
</dbReference>
<dbReference type="Pfam" id="PF07715">
    <property type="entry name" value="Plug"/>
    <property type="match status" value="1"/>
</dbReference>
<evidence type="ECO:0000256" key="7">
    <source>
        <dbReference type="PROSITE-ProRule" id="PRU01360"/>
    </source>
</evidence>
<dbReference type="InterPro" id="IPR023996">
    <property type="entry name" value="TonB-dep_OMP_SusC/RagA"/>
</dbReference>
<evidence type="ECO:0000256" key="8">
    <source>
        <dbReference type="SAM" id="SignalP"/>
    </source>
</evidence>
<dbReference type="InterPro" id="IPR012910">
    <property type="entry name" value="Plug_dom"/>
</dbReference>
<organism evidence="10 11">
    <name type="scientific">Flaviaesturariibacter amylovorans</name>
    <dbReference type="NCBI Taxonomy" id="1084520"/>
    <lineage>
        <taxon>Bacteria</taxon>
        <taxon>Pseudomonadati</taxon>
        <taxon>Bacteroidota</taxon>
        <taxon>Chitinophagia</taxon>
        <taxon>Chitinophagales</taxon>
        <taxon>Chitinophagaceae</taxon>
        <taxon>Flaviaestuariibacter</taxon>
    </lineage>
</organism>
<dbReference type="InterPro" id="IPR039426">
    <property type="entry name" value="TonB-dep_rcpt-like"/>
</dbReference>
<keyword evidence="10" id="KW-0675">Receptor</keyword>
<dbReference type="InterPro" id="IPR023997">
    <property type="entry name" value="TonB-dep_OMP_SusC/RagA_CS"/>
</dbReference>